<dbReference type="Gene3D" id="3.40.50.300">
    <property type="entry name" value="P-loop containing nucleotide triphosphate hydrolases"/>
    <property type="match status" value="1"/>
</dbReference>
<keyword evidence="5" id="KW-0175">Coiled coil</keyword>
<feature type="domain" description="Helicase ATP-binding" evidence="6">
    <location>
        <begin position="121"/>
        <end position="293"/>
    </location>
</feature>
<organism evidence="8">
    <name type="scientific">Micromonospora sp. HUAS YX12</name>
    <dbReference type="NCBI Taxonomy" id="3156396"/>
    <lineage>
        <taxon>Bacteria</taxon>
        <taxon>Bacillati</taxon>
        <taxon>Actinomycetota</taxon>
        <taxon>Actinomycetes</taxon>
        <taxon>Micromonosporales</taxon>
        <taxon>Micromonosporaceae</taxon>
        <taxon>Micromonospora</taxon>
    </lineage>
</organism>
<dbReference type="Pfam" id="PF00176">
    <property type="entry name" value="SNF2-rel_dom"/>
    <property type="match status" value="1"/>
</dbReference>
<proteinExistence type="predicted"/>
<dbReference type="InterPro" id="IPR014001">
    <property type="entry name" value="Helicase_ATP-bd"/>
</dbReference>
<dbReference type="InterPro" id="IPR001650">
    <property type="entry name" value="Helicase_C-like"/>
</dbReference>
<keyword evidence="4" id="KW-0067">ATP-binding</keyword>
<reference evidence="8" key="1">
    <citation type="submission" date="2024-06" db="EMBL/GenBank/DDBJ databases">
        <title>Micromonospora sp. strain HUAS YX12 genome sequences.</title>
        <authorList>
            <person name="Mo P."/>
        </authorList>
    </citation>
    <scope>NUCLEOTIDE SEQUENCE</scope>
    <source>
        <strain evidence="8">HUAS YX12</strain>
    </source>
</reference>
<keyword evidence="1" id="KW-0547">Nucleotide-binding</keyword>
<dbReference type="PROSITE" id="PS51194">
    <property type="entry name" value="HELICASE_CTER"/>
    <property type="match status" value="1"/>
</dbReference>
<dbReference type="GO" id="GO:0004386">
    <property type="term" value="F:helicase activity"/>
    <property type="evidence" value="ECO:0007669"/>
    <property type="project" value="UniProtKB-KW"/>
</dbReference>
<dbReference type="SUPFAM" id="SSF52540">
    <property type="entry name" value="P-loop containing nucleoside triphosphate hydrolases"/>
    <property type="match status" value="2"/>
</dbReference>
<name>A0AAU7QUR7_9ACTN</name>
<dbReference type="InterPro" id="IPR000330">
    <property type="entry name" value="SNF2_N"/>
</dbReference>
<dbReference type="RefSeq" id="WP_349876174.1">
    <property type="nucleotide sequence ID" value="NZ_CP157974.1"/>
</dbReference>
<dbReference type="SMART" id="SM00487">
    <property type="entry name" value="DEXDc"/>
    <property type="match status" value="1"/>
</dbReference>
<evidence type="ECO:0000259" key="7">
    <source>
        <dbReference type="PROSITE" id="PS51194"/>
    </source>
</evidence>
<keyword evidence="2" id="KW-0378">Hydrolase</keyword>
<dbReference type="PANTHER" id="PTHR45766">
    <property type="entry name" value="DNA ANNEALING HELICASE AND ENDONUCLEASE ZRANB3 FAMILY MEMBER"/>
    <property type="match status" value="1"/>
</dbReference>
<evidence type="ECO:0000259" key="6">
    <source>
        <dbReference type="PROSITE" id="PS51192"/>
    </source>
</evidence>
<feature type="domain" description="Helicase C-terminal" evidence="7">
    <location>
        <begin position="510"/>
        <end position="665"/>
    </location>
</feature>
<dbReference type="GO" id="GO:0005524">
    <property type="term" value="F:ATP binding"/>
    <property type="evidence" value="ECO:0007669"/>
    <property type="project" value="UniProtKB-KW"/>
</dbReference>
<dbReference type="REBASE" id="838869">
    <property type="entry name" value="MspYX12ORF18720P"/>
</dbReference>
<evidence type="ECO:0000256" key="1">
    <source>
        <dbReference type="ARBA" id="ARBA00022741"/>
    </source>
</evidence>
<evidence type="ECO:0000256" key="3">
    <source>
        <dbReference type="ARBA" id="ARBA00022806"/>
    </source>
</evidence>
<evidence type="ECO:0000256" key="5">
    <source>
        <dbReference type="SAM" id="Coils"/>
    </source>
</evidence>
<keyword evidence="3 8" id="KW-0347">Helicase</keyword>
<dbReference type="InterPro" id="IPR057342">
    <property type="entry name" value="DEXDc_RapA"/>
</dbReference>
<dbReference type="Gene3D" id="3.40.50.10810">
    <property type="entry name" value="Tandem AAA-ATPase domain"/>
    <property type="match status" value="1"/>
</dbReference>
<dbReference type="InterPro" id="IPR027417">
    <property type="entry name" value="P-loop_NTPase"/>
</dbReference>
<dbReference type="EMBL" id="CP157974">
    <property type="protein sequence ID" value="XBT79694.1"/>
    <property type="molecule type" value="Genomic_DNA"/>
</dbReference>
<dbReference type="SMART" id="SM00490">
    <property type="entry name" value="HELICc"/>
    <property type="match status" value="1"/>
</dbReference>
<dbReference type="InterPro" id="IPR038718">
    <property type="entry name" value="SNF2-like_sf"/>
</dbReference>
<feature type="coiled-coil region" evidence="5">
    <location>
        <begin position="397"/>
        <end position="457"/>
    </location>
</feature>
<dbReference type="GO" id="GO:0016787">
    <property type="term" value="F:hydrolase activity"/>
    <property type="evidence" value="ECO:0007669"/>
    <property type="project" value="UniProtKB-KW"/>
</dbReference>
<dbReference type="PANTHER" id="PTHR45766:SF6">
    <property type="entry name" value="SWI_SNF-RELATED MATRIX-ASSOCIATED ACTIN-DEPENDENT REGULATOR OF CHROMATIN SUBFAMILY A-LIKE PROTEIN 1"/>
    <property type="match status" value="1"/>
</dbReference>
<dbReference type="CDD" id="cd18793">
    <property type="entry name" value="SF2_C_SNF"/>
    <property type="match status" value="1"/>
</dbReference>
<protein>
    <submittedName>
        <fullName evidence="8">Helicase-related protein</fullName>
    </submittedName>
</protein>
<dbReference type="InterPro" id="IPR024975">
    <property type="entry name" value="NOV_C"/>
</dbReference>
<dbReference type="AlphaFoldDB" id="A0AAU7QUR7"/>
<gene>
    <name evidence="8" type="ORF">ABIH81_18715</name>
</gene>
<evidence type="ECO:0000256" key="2">
    <source>
        <dbReference type="ARBA" id="ARBA00022801"/>
    </source>
</evidence>
<accession>A0AAU7QUR7</accession>
<dbReference type="Pfam" id="PF13020">
    <property type="entry name" value="NOV_C"/>
    <property type="match status" value="1"/>
</dbReference>
<dbReference type="PROSITE" id="PS51192">
    <property type="entry name" value="HELICASE_ATP_BIND_1"/>
    <property type="match status" value="1"/>
</dbReference>
<sequence length="1178" mass="132189">MISENPAFHAITPGARVVGVVQGMTVTVLAVQPIGSAAVKVTYEYGDGLTGQRLVYPADAAALTVEESHTARRMFDGDGSLFRLAAEALRIRMAGQFDPMLAVHTSELEPLPHQIKAVYGDLLPRTPLRFLLADDPGAGKTIMAGLYIKELMLRGDLARCLVVAPGGLVEQWQEELLDKFGLRFDLLTRDLAEANLGGTVFDRHPLLIARMDQLSRSEELTAILERSEWDLVVVDEAHRMSAHYFGRELKTTRRYELGRLLGRITRHLLLMTATPHAGKEEDFQLFMALLDADRFEGRYRAGAHNLDTTGLMRRMVKEELLTFDGKPLFPRRRAETVAYPLSGIEQELYEAVTAYVRHEWSRADALKQAGEGRRGNTVGFALTVLQRRLASSPEAILRSLERRRKRLEDRKQELQYGPTPEPLVARRFSSLLETDRAEDLDTELDELDAQELESLEEDVVDAASAARTAAELDHEIGVLADLEVLARKVRHSGDDRKWAELRDLLLDPTAMRDKAGRLRKLIIFTEHRDTLTYLVDQIGTLLGQPDAVVAIHGGTRREERRRIREVFTQDKDSLVLVATDAAGEGLNLQRAHLMVNYDLPWNPNRIEQRFGRIHRIGQTEACHLWNLIAQDTREGDVFLRLFAKLEEQRKALGSDKVFDVLGEAFVGQPLRELLVDAIRFGDQPNTRQWLHTVIDSRVGEGLKDLLAERALHHDLFGKADLEAVRRQMEEAQARRLQPHFIEAFFTRAFAELGGRINRREAGRFEITNVPAMLRDRSPRGGLGGPVLRRYERVCFDRDQTRVDGKPRADLLAPGHPLLDAVVEATIDRHGDLLRRGAVLVDERDPNDQPRLLVALTQQIVDGHTPPVPVSERFEFVELTPDGTARSAGPAPYLDYRGLRGAEQALVADLLSAEWLAAGAEDLATAWAVEHGMATHLAEVRDRVGLLVKRTRSQVKQRLIQEINYWYGEEAALAAVVQAGKPVRMRPETARRRAEDLERRLERRLTELDREEALAPQPPLLAGAAFVVPQGLLNKLAGAAAAVPSKATDTTIVERRAVDAVLAAERALRRAPREMPHNNPGYDIQSRSPDTDGRIDIEVKGRVTGAVDFFVTRTEVFHAKNVGNAYRLALVEVDLDNGPDHDQVRYLPNPFLRTEFGDFESTGLTGKWADMWTKGNEPW</sequence>
<evidence type="ECO:0000313" key="8">
    <source>
        <dbReference type="EMBL" id="XBT79694.1"/>
    </source>
</evidence>
<dbReference type="Pfam" id="PF00271">
    <property type="entry name" value="Helicase_C"/>
    <property type="match status" value="1"/>
</dbReference>
<dbReference type="InterPro" id="IPR049730">
    <property type="entry name" value="SNF2/RAD54-like_C"/>
</dbReference>
<dbReference type="CDD" id="cd18011">
    <property type="entry name" value="DEXDc_RapA"/>
    <property type="match status" value="1"/>
</dbReference>
<evidence type="ECO:0000256" key="4">
    <source>
        <dbReference type="ARBA" id="ARBA00022840"/>
    </source>
</evidence>